<gene>
    <name evidence="2" type="ORF">FCALED_LOCUS16696</name>
</gene>
<name>A0A9N9NSK6_9GLOM</name>
<comment type="caution">
    <text evidence="2">The sequence shown here is derived from an EMBL/GenBank/DDBJ whole genome shotgun (WGS) entry which is preliminary data.</text>
</comment>
<dbReference type="Proteomes" id="UP000789570">
    <property type="component" value="Unassembled WGS sequence"/>
</dbReference>
<feature type="non-terminal residue" evidence="2">
    <location>
        <position position="1"/>
    </location>
</feature>
<keyword evidence="1" id="KW-0812">Transmembrane</keyword>
<organism evidence="2 3">
    <name type="scientific">Funneliformis caledonium</name>
    <dbReference type="NCBI Taxonomy" id="1117310"/>
    <lineage>
        <taxon>Eukaryota</taxon>
        <taxon>Fungi</taxon>
        <taxon>Fungi incertae sedis</taxon>
        <taxon>Mucoromycota</taxon>
        <taxon>Glomeromycotina</taxon>
        <taxon>Glomeromycetes</taxon>
        <taxon>Glomerales</taxon>
        <taxon>Glomeraceae</taxon>
        <taxon>Funneliformis</taxon>
    </lineage>
</organism>
<dbReference type="AlphaFoldDB" id="A0A9N9NSK6"/>
<keyword evidence="1" id="KW-1133">Transmembrane helix</keyword>
<feature type="non-terminal residue" evidence="2">
    <location>
        <position position="71"/>
    </location>
</feature>
<accession>A0A9N9NSK6</accession>
<keyword evidence="3" id="KW-1185">Reference proteome</keyword>
<reference evidence="2" key="1">
    <citation type="submission" date="2021-06" db="EMBL/GenBank/DDBJ databases">
        <authorList>
            <person name="Kallberg Y."/>
            <person name="Tangrot J."/>
            <person name="Rosling A."/>
        </authorList>
    </citation>
    <scope>NUCLEOTIDE SEQUENCE</scope>
    <source>
        <strain evidence="2">UK204</strain>
    </source>
</reference>
<feature type="transmembrane region" description="Helical" evidence="1">
    <location>
        <begin position="6"/>
        <end position="24"/>
    </location>
</feature>
<evidence type="ECO:0000313" key="2">
    <source>
        <dbReference type="EMBL" id="CAG8757177.1"/>
    </source>
</evidence>
<protein>
    <submittedName>
        <fullName evidence="2">2079_t:CDS:1</fullName>
    </submittedName>
</protein>
<dbReference type="EMBL" id="CAJVPQ010020914">
    <property type="protein sequence ID" value="CAG8757177.1"/>
    <property type="molecule type" value="Genomic_DNA"/>
</dbReference>
<sequence>DEEIRNSILIASICFGCFHLLFVIRRFIWNPYRWLQNFWNFIELGAYILPTWTSILWYQKGEINTPLVSIS</sequence>
<evidence type="ECO:0000313" key="3">
    <source>
        <dbReference type="Proteomes" id="UP000789570"/>
    </source>
</evidence>
<evidence type="ECO:0000256" key="1">
    <source>
        <dbReference type="SAM" id="Phobius"/>
    </source>
</evidence>
<dbReference type="OrthoDB" id="2446482at2759"/>
<proteinExistence type="predicted"/>
<keyword evidence="1" id="KW-0472">Membrane</keyword>